<accession>A0ABY6HKI3</accession>
<gene>
    <name evidence="3" type="ORF">NEF87_000318</name>
</gene>
<protein>
    <submittedName>
        <fullName evidence="3">Hydroxyacylglutathione hydrolase</fullName>
        <ecNumber evidence="3">3.1.2.6</ecNumber>
    </submittedName>
</protein>
<dbReference type="PANTHER" id="PTHR43084">
    <property type="entry name" value="PERSULFIDE DIOXYGENASE ETHE1"/>
    <property type="match status" value="1"/>
</dbReference>
<keyword evidence="3" id="KW-0378">Hydrolase</keyword>
<dbReference type="CDD" id="cd07724">
    <property type="entry name" value="POD-like_MBL-fold"/>
    <property type="match status" value="1"/>
</dbReference>
<dbReference type="InterPro" id="IPR044528">
    <property type="entry name" value="POD-like_MBL-fold"/>
</dbReference>
<dbReference type="PROSITE" id="PS50206">
    <property type="entry name" value="RHODANESE_3"/>
    <property type="match status" value="1"/>
</dbReference>
<dbReference type="Pfam" id="PF00753">
    <property type="entry name" value="Lactamase_B"/>
    <property type="match status" value="1"/>
</dbReference>
<dbReference type="InterPro" id="IPR036873">
    <property type="entry name" value="Rhodanese-like_dom_sf"/>
</dbReference>
<dbReference type="InterPro" id="IPR036866">
    <property type="entry name" value="RibonucZ/Hydroxyglut_hydro"/>
</dbReference>
<dbReference type="EMBL" id="CP104013">
    <property type="protein sequence ID" value="UYP44033.1"/>
    <property type="molecule type" value="Genomic_DNA"/>
</dbReference>
<dbReference type="GO" id="GO:0004416">
    <property type="term" value="F:hydroxyacylglutathione hydrolase activity"/>
    <property type="evidence" value="ECO:0007669"/>
    <property type="project" value="UniProtKB-EC"/>
</dbReference>
<dbReference type="EC" id="3.1.2.6" evidence="3"/>
<dbReference type="SUPFAM" id="SSF56281">
    <property type="entry name" value="Metallo-hydrolase/oxidoreductase"/>
    <property type="match status" value="1"/>
</dbReference>
<dbReference type="SMART" id="SM00450">
    <property type="entry name" value="RHOD"/>
    <property type="match status" value="1"/>
</dbReference>
<dbReference type="InterPro" id="IPR001763">
    <property type="entry name" value="Rhodanese-like_dom"/>
</dbReference>
<proteinExistence type="predicted"/>
<dbReference type="SUPFAM" id="SSF52821">
    <property type="entry name" value="Rhodanese/Cell cycle control phosphatase"/>
    <property type="match status" value="1"/>
</dbReference>
<evidence type="ECO:0000313" key="4">
    <source>
        <dbReference type="Proteomes" id="UP001208689"/>
    </source>
</evidence>
<keyword evidence="4" id="KW-1185">Reference proteome</keyword>
<feature type="domain" description="Rhodanese" evidence="2">
    <location>
        <begin position="270"/>
        <end position="358"/>
    </location>
</feature>
<dbReference type="Gene3D" id="3.60.15.10">
    <property type="entry name" value="Ribonuclease Z/Hydroxyacylglutathione hydrolase-like"/>
    <property type="match status" value="1"/>
</dbReference>
<dbReference type="InterPro" id="IPR001279">
    <property type="entry name" value="Metallo-B-lactamas"/>
</dbReference>
<sequence>MNIIFDQLNPHACKTYLFRMEGAKEAIIVDPLLDHLKSYDELLKKDNLHLTHILETHTHADHISGAAALKDITDAELIMHSSAPAKCPSTRVKHGDVLHINGIPIEIIETPGHTQDSVSYLIPGKILTGDALFLDDGGAGRDDLPGGDPGAHWESLQKFLHLPEDIIVYPAHDYRNREPSSLKRQKITNPHLKPRTKSQFINYLTDLKLGPADWMKDVLKANYNCARDPQAAWIPVDSPACEIKGTMGKGVNDQLFSTIDPLTLKKRMDSNEKLVLLDVREPIELKTELKHIDGVENIPIVKLISNVDALDKYKQDDIVIICRSGGRASTAAQILKQVGFKNPIVLEGGMIAWRSIFGYN</sequence>
<organism evidence="3 4">
    <name type="scientific">Candidatus Lokiarchaeum ossiferum</name>
    <dbReference type="NCBI Taxonomy" id="2951803"/>
    <lineage>
        <taxon>Archaea</taxon>
        <taxon>Promethearchaeati</taxon>
        <taxon>Promethearchaeota</taxon>
        <taxon>Promethearchaeia</taxon>
        <taxon>Promethearchaeales</taxon>
        <taxon>Promethearchaeaceae</taxon>
        <taxon>Candidatus Lokiarchaeum</taxon>
    </lineage>
</organism>
<name>A0ABY6HKI3_9ARCH</name>
<dbReference type="InterPro" id="IPR051682">
    <property type="entry name" value="Mito_Persulfide_Diox"/>
</dbReference>
<dbReference type="PANTHER" id="PTHR43084:SF1">
    <property type="entry name" value="PERSULFIDE DIOXYGENASE ETHE1, MITOCHONDRIAL"/>
    <property type="match status" value="1"/>
</dbReference>
<dbReference type="Proteomes" id="UP001208689">
    <property type="component" value="Chromosome"/>
</dbReference>
<dbReference type="Gene3D" id="3.40.250.10">
    <property type="entry name" value="Rhodanese-like domain"/>
    <property type="match status" value="1"/>
</dbReference>
<dbReference type="SMART" id="SM00849">
    <property type="entry name" value="Lactamase_B"/>
    <property type="match status" value="1"/>
</dbReference>
<dbReference type="Pfam" id="PF00581">
    <property type="entry name" value="Rhodanese"/>
    <property type="match status" value="1"/>
</dbReference>
<reference evidence="3" key="1">
    <citation type="submission" date="2022-09" db="EMBL/GenBank/DDBJ databases">
        <title>Actin cytoskeleton and complex cell architecture in an #Asgard archaeon.</title>
        <authorList>
            <person name="Ponce Toledo R.I."/>
            <person name="Schleper C."/>
            <person name="Rodrigues Oliveira T."/>
            <person name="Wollweber F."/>
            <person name="Xu J."/>
            <person name="Rittmann S."/>
            <person name="Klingl A."/>
            <person name="Pilhofer M."/>
        </authorList>
    </citation>
    <scope>NUCLEOTIDE SEQUENCE</scope>
    <source>
        <strain evidence="3">B-35</strain>
    </source>
</reference>
<evidence type="ECO:0000256" key="1">
    <source>
        <dbReference type="ARBA" id="ARBA00022723"/>
    </source>
</evidence>
<keyword evidence="1" id="KW-0479">Metal-binding</keyword>
<evidence type="ECO:0000313" key="3">
    <source>
        <dbReference type="EMBL" id="UYP44033.1"/>
    </source>
</evidence>
<evidence type="ECO:0000259" key="2">
    <source>
        <dbReference type="PROSITE" id="PS50206"/>
    </source>
</evidence>
<dbReference type="CDD" id="cd00158">
    <property type="entry name" value="RHOD"/>
    <property type="match status" value="1"/>
</dbReference>